<gene>
    <name evidence="2" type="ORF">Bcop_0629</name>
</gene>
<evidence type="ECO:0000313" key="3">
    <source>
        <dbReference type="Proteomes" id="UP000018439"/>
    </source>
</evidence>
<dbReference type="Proteomes" id="UP000018439">
    <property type="component" value="Chromosome"/>
</dbReference>
<dbReference type="EMBL" id="CM001167">
    <property type="protein sequence ID" value="EGJ70847.1"/>
    <property type="molecule type" value="Genomic_DNA"/>
</dbReference>
<reference evidence="2 3" key="1">
    <citation type="journal article" date="2011" name="Stand. Genomic Sci.">
        <title>Non-contiguous finished genome sequence of Bacteroides coprosuis type strain (PC139).</title>
        <authorList>
            <person name="Land M."/>
            <person name="Held B."/>
            <person name="Gronow S."/>
            <person name="Abt B."/>
            <person name="Lucas S."/>
            <person name="Del Rio T.G."/>
            <person name="Nolan M."/>
            <person name="Tice H."/>
            <person name="Cheng J.F."/>
            <person name="Pitluck S."/>
            <person name="Liolios K."/>
            <person name="Pagani I."/>
            <person name="Ivanova N."/>
            <person name="Mavromatis K."/>
            <person name="Mikhailova N."/>
            <person name="Pati A."/>
            <person name="Tapia R."/>
            <person name="Han C."/>
            <person name="Goodwin L."/>
            <person name="Chen A."/>
            <person name="Palaniappan K."/>
            <person name="Hauser L."/>
            <person name="Brambilla E.M."/>
            <person name="Rohde M."/>
            <person name="Goker M."/>
            <person name="Detter J.C."/>
            <person name="Woyke T."/>
            <person name="Bristow J."/>
            <person name="Eisen J.A."/>
            <person name="Markowitz V."/>
            <person name="Hugenholtz P."/>
            <person name="Kyrpides N.C."/>
            <person name="Klenk H.P."/>
            <person name="Lapidus A."/>
        </authorList>
    </citation>
    <scope>NUCLEOTIDE SEQUENCE</scope>
    <source>
        <strain evidence="2 3">DSM 18011</strain>
    </source>
</reference>
<evidence type="ECO:0000313" key="2">
    <source>
        <dbReference type="EMBL" id="EGJ70847.1"/>
    </source>
</evidence>
<protein>
    <recommendedName>
        <fullName evidence="1">START-like domain-containing protein</fullName>
    </recommendedName>
</protein>
<dbReference type="Gene3D" id="3.30.530.20">
    <property type="match status" value="1"/>
</dbReference>
<dbReference type="SUPFAM" id="SSF55961">
    <property type="entry name" value="Bet v1-like"/>
    <property type="match status" value="1"/>
</dbReference>
<dbReference type="STRING" id="679937.Bcop_0629"/>
<accession>F3ZSB0</accession>
<feature type="domain" description="START-like" evidence="1">
    <location>
        <begin position="3"/>
        <end position="128"/>
    </location>
</feature>
<dbReference type="Pfam" id="PF19569">
    <property type="entry name" value="START_2"/>
    <property type="match status" value="1"/>
</dbReference>
<dbReference type="eggNOG" id="COG3832">
    <property type="taxonomic scope" value="Bacteria"/>
</dbReference>
<dbReference type="InterPro" id="IPR045736">
    <property type="entry name" value="START_2"/>
</dbReference>
<dbReference type="HOGENOM" id="CLU_129812_0_0_10"/>
<dbReference type="InterPro" id="IPR023393">
    <property type="entry name" value="START-like_dom_sf"/>
</dbReference>
<dbReference type="AlphaFoldDB" id="F3ZSB0"/>
<dbReference type="OrthoDB" id="667567at2"/>
<name>F3ZSB0_9BACE</name>
<keyword evidence="3" id="KW-1185">Reference proteome</keyword>
<evidence type="ECO:0000259" key="1">
    <source>
        <dbReference type="Pfam" id="PF19569"/>
    </source>
</evidence>
<proteinExistence type="predicted"/>
<organism evidence="2 3">
    <name type="scientific">Bacteroides coprosuis DSM 18011</name>
    <dbReference type="NCBI Taxonomy" id="679937"/>
    <lineage>
        <taxon>Bacteria</taxon>
        <taxon>Pseudomonadati</taxon>
        <taxon>Bacteroidota</taxon>
        <taxon>Bacteroidia</taxon>
        <taxon>Bacteroidales</taxon>
        <taxon>Bacteroidaceae</taxon>
        <taxon>Bacteroides</taxon>
    </lineage>
</organism>
<sequence length="130" mass="15500">MARKKIHLEYILDLTSKDIVWDAISTPSGLEGWFADHVESDDKTVTFFWGENDEESRQAEIAGIRTYSYIKFKWLDNPNKREYFELRMNVNELTNDFVLEIKDFSDADEVDDHEELWDSQIETLRRIRGF</sequence>